<proteinExistence type="predicted"/>
<sequence length="585" mass="59330">MLVGDFDSDGDVDVFTFDTNALPTGSNPGGQMLLNDGSGNFTDVRGTASDPFAGLVNSYTNNSGSTFTINAPALIDRDAFVADFDGDGDLDLVNRGWNFNAGSKYFGQGGEPPRLLASTPIDGAGNVATTSDVTLTFSETVTPGAGMIELRRSDSNLLVESFAATDSRVSGSGTSFTLDFATTLEDTTAYHLTFGAGAFVDADGMTFGVLDGVVRRGITDPTFLNFTTGSSNAAPVVTTTAGTASFTEGSSIAIDPSLTLADADDTTLSSGRVAITTGFVSGQDVLSFSNTDAGQFGNISASYNAGTGELSLISAGATATLAQWQAALRAVTYTNSSEAPTTAGRTITFTVDDGRSESVATGRALSVTGLNDSPVLDASASPSLAAITEDVIAAANSGTRVSDIVVDGSITDPDGAAIESIAVTALDDTNGTWQFSLDGGTSWTAFGTPTDDAARALDATARIRFVPDTDFAGSATFTFRAWDGTGSAATGGVVDTTPNGDATPFSTATDTASISVTSANDAPTLTTGTVTVTGPNEDNVLGGTLVSAFLTDRSYADVDTGDQQGIAVTATSGNGTWQYSTDGNT</sequence>
<evidence type="ECO:0000313" key="3">
    <source>
        <dbReference type="EMBL" id="GGK47338.1"/>
    </source>
</evidence>
<keyword evidence="1" id="KW-0732">Signal</keyword>
<dbReference type="Pfam" id="PF13205">
    <property type="entry name" value="Big_5"/>
    <property type="match status" value="1"/>
</dbReference>
<accession>A0A917V7D9</accession>
<protein>
    <recommendedName>
        <fullName evidence="2">SbsA Ig-like domain-containing protein</fullName>
    </recommendedName>
</protein>
<evidence type="ECO:0000259" key="2">
    <source>
        <dbReference type="Pfam" id="PF13205"/>
    </source>
</evidence>
<keyword evidence="4" id="KW-1185">Reference proteome</keyword>
<reference evidence="3 4" key="1">
    <citation type="journal article" date="2014" name="Int. J. Syst. Evol. Microbiol.">
        <title>Complete genome sequence of Corynebacterium casei LMG S-19264T (=DSM 44701T), isolated from a smear-ripened cheese.</title>
        <authorList>
            <consortium name="US DOE Joint Genome Institute (JGI-PGF)"/>
            <person name="Walter F."/>
            <person name="Albersmeier A."/>
            <person name="Kalinowski J."/>
            <person name="Ruckert C."/>
        </authorList>
    </citation>
    <scope>NUCLEOTIDE SEQUENCE [LARGE SCALE GENOMIC DNA]</scope>
    <source>
        <strain evidence="3 4">CGMCC 1.9161</strain>
    </source>
</reference>
<organism evidence="3 4">
    <name type="scientific">Salinarimonas ramus</name>
    <dbReference type="NCBI Taxonomy" id="690164"/>
    <lineage>
        <taxon>Bacteria</taxon>
        <taxon>Pseudomonadati</taxon>
        <taxon>Pseudomonadota</taxon>
        <taxon>Alphaproteobacteria</taxon>
        <taxon>Hyphomicrobiales</taxon>
        <taxon>Salinarimonadaceae</taxon>
        <taxon>Salinarimonas</taxon>
    </lineage>
</organism>
<dbReference type="Proteomes" id="UP000600449">
    <property type="component" value="Unassembled WGS sequence"/>
</dbReference>
<feature type="domain" description="SbsA Ig-like" evidence="2">
    <location>
        <begin position="111"/>
        <end position="205"/>
    </location>
</feature>
<gene>
    <name evidence="3" type="ORF">GCM10011322_38030</name>
</gene>
<evidence type="ECO:0000313" key="4">
    <source>
        <dbReference type="Proteomes" id="UP000600449"/>
    </source>
</evidence>
<evidence type="ECO:0000256" key="1">
    <source>
        <dbReference type="ARBA" id="ARBA00022729"/>
    </source>
</evidence>
<comment type="caution">
    <text evidence="3">The sequence shown here is derived from an EMBL/GenBank/DDBJ whole genome shotgun (WGS) entry which is preliminary data.</text>
</comment>
<dbReference type="InterPro" id="IPR032812">
    <property type="entry name" value="SbsA_Ig"/>
</dbReference>
<dbReference type="AlphaFoldDB" id="A0A917V7D9"/>
<name>A0A917V7D9_9HYPH</name>
<dbReference type="EMBL" id="BMMF01000012">
    <property type="protein sequence ID" value="GGK47338.1"/>
    <property type="molecule type" value="Genomic_DNA"/>
</dbReference>